<keyword evidence="3" id="KW-1185">Reference proteome</keyword>
<dbReference type="Proteomes" id="UP000016932">
    <property type="component" value="Unassembled WGS sequence"/>
</dbReference>
<proteinExistence type="predicted"/>
<evidence type="ECO:0000256" key="1">
    <source>
        <dbReference type="SAM" id="SignalP"/>
    </source>
</evidence>
<dbReference type="GeneID" id="19333382"/>
<dbReference type="AlphaFoldDB" id="M3AB90"/>
<feature type="chain" id="PRO_5004031167" evidence="1">
    <location>
        <begin position="20"/>
        <end position="306"/>
    </location>
</feature>
<dbReference type="RefSeq" id="XP_007927387.1">
    <property type="nucleotide sequence ID" value="XM_007929196.1"/>
</dbReference>
<dbReference type="VEuPathDB" id="FungiDB:MYCFIDRAFT_175433"/>
<keyword evidence="1" id="KW-0732">Signal</keyword>
<protein>
    <submittedName>
        <fullName evidence="2">Uncharacterized protein</fullName>
    </submittedName>
</protein>
<accession>M3AB90</accession>
<dbReference type="HOGENOM" id="CLU_909512_0_0_1"/>
<dbReference type="KEGG" id="pfj:MYCFIDRAFT_175433"/>
<evidence type="ECO:0000313" key="3">
    <source>
        <dbReference type="Proteomes" id="UP000016932"/>
    </source>
</evidence>
<gene>
    <name evidence="2" type="ORF">MYCFIDRAFT_175433</name>
</gene>
<reference evidence="2 3" key="1">
    <citation type="journal article" date="2012" name="PLoS Pathog.">
        <title>Diverse lifestyles and strategies of plant pathogenesis encoded in the genomes of eighteen Dothideomycetes fungi.</title>
        <authorList>
            <person name="Ohm R.A."/>
            <person name="Feau N."/>
            <person name="Henrissat B."/>
            <person name="Schoch C.L."/>
            <person name="Horwitz B.A."/>
            <person name="Barry K.W."/>
            <person name="Condon B.J."/>
            <person name="Copeland A.C."/>
            <person name="Dhillon B."/>
            <person name="Glaser F."/>
            <person name="Hesse C.N."/>
            <person name="Kosti I."/>
            <person name="LaButti K."/>
            <person name="Lindquist E.A."/>
            <person name="Lucas S."/>
            <person name="Salamov A.A."/>
            <person name="Bradshaw R.E."/>
            <person name="Ciuffetti L."/>
            <person name="Hamelin R.C."/>
            <person name="Kema G.H.J."/>
            <person name="Lawrence C."/>
            <person name="Scott J.A."/>
            <person name="Spatafora J.W."/>
            <person name="Turgeon B.G."/>
            <person name="de Wit P.J.G.M."/>
            <person name="Zhong S."/>
            <person name="Goodwin S.B."/>
            <person name="Grigoriev I.V."/>
        </authorList>
    </citation>
    <scope>NUCLEOTIDE SEQUENCE [LARGE SCALE GENOMIC DNA]</scope>
    <source>
        <strain evidence="2 3">CIRAD86</strain>
    </source>
</reference>
<name>M3AB90_PSEFD</name>
<sequence length="306" mass="34388">MRSILAFATTLALASTASATSIIAKRTELGDVYKPLVQHVSARQAISMSMSRKGKWRVCGFDTDAHFPLEPCPANGPKGPAVLVFSTNAIDAVWRILDRPGQFERMNDLLITRPLLTRQSLKTFIAIPIFVEFSKYMSAPPEAQFKILGDLLSKRVHRSGLLYLLKPWGTLCRRRVRLIMNSFSQFMNSRLKVLSGCVPRWVLNLFLTEMYPGVDWCFSHPADSEFGKLAGFVDELMSWYGCCLSRSHVGRVVEVILIGNGFPNSSTVRYGSEIKKYYLRSDSFFCTPPAARRTIGERASDEDLSK</sequence>
<feature type="signal peptide" evidence="1">
    <location>
        <begin position="1"/>
        <end position="19"/>
    </location>
</feature>
<dbReference type="EMBL" id="KB446559">
    <property type="protein sequence ID" value="EME81846.1"/>
    <property type="molecule type" value="Genomic_DNA"/>
</dbReference>
<organism evidence="2 3">
    <name type="scientific">Pseudocercospora fijiensis (strain CIRAD86)</name>
    <name type="common">Black leaf streak disease fungus</name>
    <name type="synonym">Mycosphaerella fijiensis</name>
    <dbReference type="NCBI Taxonomy" id="383855"/>
    <lineage>
        <taxon>Eukaryota</taxon>
        <taxon>Fungi</taxon>
        <taxon>Dikarya</taxon>
        <taxon>Ascomycota</taxon>
        <taxon>Pezizomycotina</taxon>
        <taxon>Dothideomycetes</taxon>
        <taxon>Dothideomycetidae</taxon>
        <taxon>Mycosphaerellales</taxon>
        <taxon>Mycosphaerellaceae</taxon>
        <taxon>Pseudocercospora</taxon>
    </lineage>
</organism>
<evidence type="ECO:0000313" key="2">
    <source>
        <dbReference type="EMBL" id="EME81846.1"/>
    </source>
</evidence>